<evidence type="ECO:0000256" key="3">
    <source>
        <dbReference type="ARBA" id="ARBA00022801"/>
    </source>
</evidence>
<gene>
    <name evidence="12" type="ORF">yc1106_01891</name>
</gene>
<dbReference type="EC" id="3.1.1.5" evidence="9"/>
<organism evidence="12 13">
    <name type="scientific">Curvularia clavata</name>
    <dbReference type="NCBI Taxonomy" id="95742"/>
    <lineage>
        <taxon>Eukaryota</taxon>
        <taxon>Fungi</taxon>
        <taxon>Dikarya</taxon>
        <taxon>Ascomycota</taxon>
        <taxon>Pezizomycotina</taxon>
        <taxon>Dothideomycetes</taxon>
        <taxon>Pleosporomycetidae</taxon>
        <taxon>Pleosporales</taxon>
        <taxon>Pleosporineae</taxon>
        <taxon>Pleosporaceae</taxon>
        <taxon>Curvularia</taxon>
    </lineage>
</organism>
<dbReference type="Gene3D" id="3.40.1090.10">
    <property type="entry name" value="Cytosolic phospholipase A2 catalytic domain"/>
    <property type="match status" value="1"/>
</dbReference>
<feature type="signal peptide" evidence="9">
    <location>
        <begin position="1"/>
        <end position="17"/>
    </location>
</feature>
<keyword evidence="6" id="KW-0325">Glycoprotein</keyword>
<dbReference type="Proteomes" id="UP001056012">
    <property type="component" value="Chromosome 1"/>
</dbReference>
<dbReference type="InterPro" id="IPR005103">
    <property type="entry name" value="AA9_LPMO"/>
</dbReference>
<dbReference type="GO" id="GO:0005576">
    <property type="term" value="C:extracellular region"/>
    <property type="evidence" value="ECO:0007669"/>
    <property type="project" value="UniProtKB-SubCell"/>
</dbReference>
<dbReference type="GO" id="GO:0046475">
    <property type="term" value="P:glycerophospholipid catabolic process"/>
    <property type="evidence" value="ECO:0007669"/>
    <property type="project" value="TreeGrafter"/>
</dbReference>
<dbReference type="GO" id="GO:0030248">
    <property type="term" value="F:cellulose binding"/>
    <property type="evidence" value="ECO:0007669"/>
    <property type="project" value="UniProtKB-UniRule"/>
</dbReference>
<protein>
    <recommendedName>
        <fullName evidence="9 10">Multifunctional fusion protein</fullName>
    </recommendedName>
    <domain>
        <recommendedName>
            <fullName evidence="10">AA9 family lytic polysaccharide monooxygenase</fullName>
            <ecNumber evidence="10">1.14.99.56</ecNumber>
        </recommendedName>
        <alternativeName>
            <fullName evidence="10">Endo-beta-1,4-glucanase</fullName>
        </alternativeName>
        <alternativeName>
            <fullName evidence="10">Glycosyl hydrolase 61 family protein</fullName>
        </alternativeName>
    </domain>
    <domain>
        <recommendedName>
            <fullName evidence="9">Lysophospholipase</fullName>
            <ecNumber evidence="9">3.1.1.5</ecNumber>
        </recommendedName>
    </domain>
</protein>
<dbReference type="EC" id="1.14.99.56" evidence="10"/>
<evidence type="ECO:0000313" key="13">
    <source>
        <dbReference type="Proteomes" id="UP001056012"/>
    </source>
</evidence>
<dbReference type="PANTHER" id="PTHR10728:SF33">
    <property type="entry name" value="LYSOPHOSPHOLIPASE 1-RELATED"/>
    <property type="match status" value="1"/>
</dbReference>
<evidence type="ECO:0000256" key="4">
    <source>
        <dbReference type="ARBA" id="ARBA00022963"/>
    </source>
</evidence>
<keyword evidence="4 8" id="KW-0442">Lipid degradation</keyword>
<keyword evidence="13" id="KW-1185">Reference proteome</keyword>
<evidence type="ECO:0000313" key="12">
    <source>
        <dbReference type="EMBL" id="USP74617.1"/>
    </source>
</evidence>
<feature type="domain" description="PLA2c" evidence="11">
    <location>
        <begin position="53"/>
        <end position="610"/>
    </location>
</feature>
<dbReference type="GO" id="GO:0008810">
    <property type="term" value="F:cellulase activity"/>
    <property type="evidence" value="ECO:0007669"/>
    <property type="project" value="UniProtKB-UniRule"/>
</dbReference>
<evidence type="ECO:0000256" key="10">
    <source>
        <dbReference type="RuleBase" id="RU368122"/>
    </source>
</evidence>
<comment type="subcellular location">
    <subcellularLocation>
        <location evidence="10">Secreted</location>
    </subcellularLocation>
</comment>
<evidence type="ECO:0000256" key="1">
    <source>
        <dbReference type="ARBA" id="ARBA00008780"/>
    </source>
</evidence>
<keyword evidence="10" id="KW-0119">Carbohydrate metabolism</keyword>
<evidence type="ECO:0000259" key="11">
    <source>
        <dbReference type="PROSITE" id="PS51210"/>
    </source>
</evidence>
<dbReference type="GO" id="GO:0005829">
    <property type="term" value="C:cytosol"/>
    <property type="evidence" value="ECO:0007669"/>
    <property type="project" value="TreeGrafter"/>
</dbReference>
<dbReference type="FunFam" id="3.40.1090.10:FF:000010">
    <property type="entry name" value="Lysophospholipase"/>
    <property type="match status" value="1"/>
</dbReference>
<keyword evidence="3 8" id="KW-0378">Hydrolase</keyword>
<dbReference type="GO" id="GO:0005783">
    <property type="term" value="C:endoplasmic reticulum"/>
    <property type="evidence" value="ECO:0007669"/>
    <property type="project" value="TreeGrafter"/>
</dbReference>
<dbReference type="GO" id="GO:0004622">
    <property type="term" value="F:phosphatidylcholine lysophospholipase activity"/>
    <property type="evidence" value="ECO:0007669"/>
    <property type="project" value="UniProtKB-EC"/>
</dbReference>
<keyword evidence="10" id="KW-0136">Cellulose degradation</keyword>
<feature type="chain" id="PRO_5040537287" description="Multifunctional fusion protein" evidence="9">
    <location>
        <begin position="18"/>
        <end position="924"/>
    </location>
</feature>
<dbReference type="GO" id="GO:0030245">
    <property type="term" value="P:cellulose catabolic process"/>
    <property type="evidence" value="ECO:0007669"/>
    <property type="project" value="UniProtKB-UniRule"/>
</dbReference>
<reference evidence="12" key="1">
    <citation type="submission" date="2021-12" db="EMBL/GenBank/DDBJ databases">
        <title>Curvularia clavata genome.</title>
        <authorList>
            <person name="Cao Y."/>
        </authorList>
    </citation>
    <scope>NUCLEOTIDE SEQUENCE</scope>
    <source>
        <strain evidence="12">Yc1106</strain>
    </source>
</reference>
<name>A0A9Q9DPK0_CURCL</name>
<keyword evidence="10" id="KW-0624">Polysaccharide degradation</keyword>
<dbReference type="AlphaFoldDB" id="A0A9Q9DPK0"/>
<keyword evidence="10" id="KW-0964">Secreted</keyword>
<keyword evidence="5 8" id="KW-0443">Lipid metabolism</keyword>
<proteinExistence type="inferred from homology"/>
<dbReference type="InterPro" id="IPR016035">
    <property type="entry name" value="Acyl_Trfase/lysoPLipase"/>
</dbReference>
<sequence length="924" mass="100393">MLVNFLILSVLIKVASCAIVAREADVASFPDDAVLWHRASPQALDDYAPTEVDCPSTRPSIRSAERLSAEEEKWLEKRRPNTIDPMVELLQRVGIKDFDAKQYFDAHKDNYSALPNIAIAFSGGGYRAMLNGAGVLAAFDSRTLNSTNSGHIGGLLQSSTYISALSGGGWLIGSIFANNFTSVEAITREGENTSIWQLQNSLLEGPPTRGIQVYSTAQYFANIVSVVKQKSKALDGIFSTSITDLYGRALSFQLLNVPKGGPAYTFSSIQNDSDFSSGKAPMPIIVADERSPGELIISLNSTVFEINPFEMGSFDPTTYGFAPLKYIGSKFNGGKLPHDQNCVTGFDNLGFVLGTSASLFNQFFLRLEKNKSIPDLLKMLVAKILERIGEERNDIADYSPNPFFNYHNKTNPSAGNYTLTLVDGGEDGQNIPLHPLIQPVRNVDVVFAVDSTSNSETQKWPSGKALVATYLRASSSIMNQTSFPYIPGQDTFAALGMNNRPAFFGCNSTNVTNGNNVPPIIVYLPNSPYSFWSNTSTFGKLSFSIEERNRMIQNGYNMATQANATREGASTWPTCIGCAILSRSLERNKYQVPDVCQRCFEQYCWNGTVVEKAPEYNPTLYLTSANTNSNSGSTTTLVPSSVFFSLLVIKRSCDSDYDPSNTFLPPTSGQSTMWSSSVFLAIISSTATVSAHGWIDTLRINGQDYIGYNPTVAPWAPDQGTISWPSWNTDTGPVYSSNVNSLDIICSINATNPKTAPALVTAGSTVSLHWTKWPESHHGPIISYMAACNGDCSTVDKAKLEFFKIAEMGQLKLGSGGGTAGRWADDVLREGNGEWNVTIPKSIQDGNYVLRNEIIALHSAYDVGAAQLYPTCISVTVSGGGDVNPQGVVGTQLYSKEDPGIHYNIYNDESNPVYKIPGPAVFTG</sequence>
<evidence type="ECO:0000256" key="9">
    <source>
        <dbReference type="RuleBase" id="RU362103"/>
    </source>
</evidence>
<dbReference type="InterPro" id="IPR002642">
    <property type="entry name" value="LysoPLipase_cat_dom"/>
</dbReference>
<keyword evidence="2 9" id="KW-0732">Signal</keyword>
<keyword evidence="10" id="KW-1015">Disulfide bond</keyword>
<evidence type="ECO:0000256" key="6">
    <source>
        <dbReference type="ARBA" id="ARBA00023180"/>
    </source>
</evidence>
<dbReference type="Pfam" id="PF03443">
    <property type="entry name" value="AA9"/>
    <property type="match status" value="1"/>
</dbReference>
<dbReference type="PROSITE" id="PS51210">
    <property type="entry name" value="PLA2C"/>
    <property type="match status" value="1"/>
</dbReference>
<dbReference type="GO" id="GO:0004623">
    <property type="term" value="F:phospholipase A2 activity"/>
    <property type="evidence" value="ECO:0007669"/>
    <property type="project" value="TreeGrafter"/>
</dbReference>
<evidence type="ECO:0000256" key="7">
    <source>
        <dbReference type="ARBA" id="ARBA00049531"/>
    </source>
</evidence>
<dbReference type="SMART" id="SM00022">
    <property type="entry name" value="PLAc"/>
    <property type="match status" value="1"/>
</dbReference>
<dbReference type="Gene3D" id="2.70.50.70">
    <property type="match status" value="1"/>
</dbReference>
<comment type="similarity">
    <text evidence="1 9">Belongs to the lysophospholipase family.</text>
</comment>
<dbReference type="Pfam" id="PF01735">
    <property type="entry name" value="PLA2_B"/>
    <property type="match status" value="1"/>
</dbReference>
<dbReference type="SUPFAM" id="SSF52151">
    <property type="entry name" value="FabD/lysophospholipase-like"/>
    <property type="match status" value="1"/>
</dbReference>
<dbReference type="PANTHER" id="PTHR10728">
    <property type="entry name" value="CYTOSOLIC PHOSPHOLIPASE A2"/>
    <property type="match status" value="1"/>
</dbReference>
<evidence type="ECO:0000256" key="8">
    <source>
        <dbReference type="PROSITE-ProRule" id="PRU00555"/>
    </source>
</evidence>
<dbReference type="VEuPathDB" id="FungiDB:yc1106_01891"/>
<evidence type="ECO:0000256" key="5">
    <source>
        <dbReference type="ARBA" id="ARBA00023098"/>
    </source>
</evidence>
<comment type="function">
    <text evidence="10">Lytic polysaccharide monooxygenase (LMPO) that depolymerizes crystalline and amorphous polysaccharides via the oxidation of scissile alpha- or beta-(1-4)-glycosidic bonds, yielding C1 and/or C4 oxidation products. Catalysis by LPMOs requires the reduction of the active-site copper from Cu(II) to Cu(I) by a reducing agent and H(2)O(2) or O(2) as a cosubstrate.</text>
</comment>
<dbReference type="CDD" id="cd21175">
    <property type="entry name" value="LPMO_AA9"/>
    <property type="match status" value="1"/>
</dbReference>
<comment type="catalytic activity">
    <reaction evidence="7 9">
        <text>a 1-acyl-sn-glycero-3-phosphocholine + H2O = sn-glycerol 3-phosphocholine + a fatty acid + H(+)</text>
        <dbReference type="Rhea" id="RHEA:15177"/>
        <dbReference type="ChEBI" id="CHEBI:15377"/>
        <dbReference type="ChEBI" id="CHEBI:15378"/>
        <dbReference type="ChEBI" id="CHEBI:16870"/>
        <dbReference type="ChEBI" id="CHEBI:28868"/>
        <dbReference type="ChEBI" id="CHEBI:58168"/>
        <dbReference type="EC" id="3.1.1.5"/>
    </reaction>
</comment>
<evidence type="ECO:0000256" key="2">
    <source>
        <dbReference type="ARBA" id="ARBA00022729"/>
    </source>
</evidence>
<dbReference type="OrthoDB" id="4084751at2759"/>
<accession>A0A9Q9DPK0</accession>
<dbReference type="EMBL" id="CP089274">
    <property type="protein sequence ID" value="USP74617.1"/>
    <property type="molecule type" value="Genomic_DNA"/>
</dbReference>
<comment type="domain">
    <text evidence="10">Has a modular structure: an endo-beta-1,4-glucanase catalytic module at the N-terminus, a linker rich in serines and threonines, and a C-terminal carbohydrate-binding module (CBM).</text>
</comment>
<comment type="catalytic activity">
    <reaction evidence="10">
        <text>[(1-&gt;4)-beta-D-glucosyl]n+m + reduced acceptor + O2 = 4-dehydro-beta-D-glucosyl-[(1-&gt;4)-beta-D-glucosyl]n-1 + [(1-&gt;4)-beta-D-glucosyl]m + acceptor + H2O.</text>
        <dbReference type="EC" id="1.14.99.56"/>
    </reaction>
</comment>